<dbReference type="EMBL" id="JAHRIM010053340">
    <property type="protein sequence ID" value="MEQ2269833.1"/>
    <property type="molecule type" value="Genomic_DNA"/>
</dbReference>
<accession>A0ABV0WLT9</accession>
<proteinExistence type="predicted"/>
<dbReference type="Proteomes" id="UP001444071">
    <property type="component" value="Unassembled WGS sequence"/>
</dbReference>
<evidence type="ECO:0000313" key="2">
    <source>
        <dbReference type="Proteomes" id="UP001444071"/>
    </source>
</evidence>
<protein>
    <submittedName>
        <fullName evidence="1">Uncharacterized protein</fullName>
    </submittedName>
</protein>
<reference evidence="1 2" key="1">
    <citation type="submission" date="2021-06" db="EMBL/GenBank/DDBJ databases">
        <authorList>
            <person name="Palmer J.M."/>
        </authorList>
    </citation>
    <scope>NUCLEOTIDE SEQUENCE [LARGE SCALE GENOMIC DNA]</scope>
    <source>
        <strain evidence="1 2">XR_2019</strain>
        <tissue evidence="1">Muscle</tissue>
    </source>
</reference>
<name>A0ABV0WLT9_9TELE</name>
<gene>
    <name evidence="1" type="ORF">XENORESO_010679</name>
</gene>
<keyword evidence="2" id="KW-1185">Reference proteome</keyword>
<evidence type="ECO:0000313" key="1">
    <source>
        <dbReference type="EMBL" id="MEQ2269833.1"/>
    </source>
</evidence>
<sequence>MIPVTDVAEAACAVGLGHNSTDMKNRDHQGTAAVLLSSKPASTFSTSGAEKRAGFLKRVKEQKFGELGQEKKYTTQGGRCHQLLTAVPGARCPCFYCQVITQGHFLQQQKHWLQKSVEKCCHCSPPDHQSSYEILPPIQTVEKRP</sequence>
<organism evidence="1 2">
    <name type="scientific">Xenotaenia resolanae</name>
    <dbReference type="NCBI Taxonomy" id="208358"/>
    <lineage>
        <taxon>Eukaryota</taxon>
        <taxon>Metazoa</taxon>
        <taxon>Chordata</taxon>
        <taxon>Craniata</taxon>
        <taxon>Vertebrata</taxon>
        <taxon>Euteleostomi</taxon>
        <taxon>Actinopterygii</taxon>
        <taxon>Neopterygii</taxon>
        <taxon>Teleostei</taxon>
        <taxon>Neoteleostei</taxon>
        <taxon>Acanthomorphata</taxon>
        <taxon>Ovalentaria</taxon>
        <taxon>Atherinomorphae</taxon>
        <taxon>Cyprinodontiformes</taxon>
        <taxon>Goodeidae</taxon>
        <taxon>Xenotaenia</taxon>
    </lineage>
</organism>
<comment type="caution">
    <text evidence="1">The sequence shown here is derived from an EMBL/GenBank/DDBJ whole genome shotgun (WGS) entry which is preliminary data.</text>
</comment>